<dbReference type="InterPro" id="IPR002110">
    <property type="entry name" value="Ankyrin_rpt"/>
</dbReference>
<evidence type="ECO:0000256" key="2">
    <source>
        <dbReference type="ARBA" id="ARBA00004613"/>
    </source>
</evidence>
<evidence type="ECO:0000256" key="1">
    <source>
        <dbReference type="ARBA" id="ARBA00004175"/>
    </source>
</evidence>
<evidence type="ECO:0000256" key="3">
    <source>
        <dbReference type="ARBA" id="ARBA00022483"/>
    </source>
</evidence>
<evidence type="ECO:0000256" key="9">
    <source>
        <dbReference type="ARBA" id="ARBA00023028"/>
    </source>
</evidence>
<evidence type="ECO:0000256" key="10">
    <source>
        <dbReference type="ARBA" id="ARBA00023043"/>
    </source>
</evidence>
<comment type="caution">
    <text evidence="14">The sequence shown here is derived from an EMBL/GenBank/DDBJ whole genome shotgun (WGS) entry which is preliminary data.</text>
</comment>
<accession>A0A8X6QIX0</accession>
<sequence>MRALTCAVIDDKYEEVKRQLGLYRLRRDDSYGFCREIGMLLHMTVNIDVGKLLLKHGAVINVKNKIRETPLFTAARNRESPIEYMEFLIANGADVNAENNMDDTPLHCAVIAQNYKVNIIRTLVRHGANINALNVEGESPLHIVAKNRDMKVDPIESIREILRQKILDNLLHGDGEASISHIPGEFDSPLTIVKELIENGADINLINRFGKSVLHLALENEDTDVDVVTELIKNEADTNLVTPNEGYTPLHLAVNNMNSKLSIVEAILATGVDVDALDKKNNTPLHLAVGNHNTNFDIIRKLLSLGANINAKNSYCNTPLHISAKTKPTVLKELLKWSPQINVKNFDGDTALTIASRHCSNNPYMVKCLLKAGADVNSCNLVQNTPLQLAVENCDITIDVVKEALISGILDSMKSASDSVRAYLDQVKKDTNSIKKCLDRIKTVSPPSIEESRKNKLLIIEYLLVHGAQIDTKTVQGLSPLDTAIKKLENQVDNGLCAKLLMKYAVLKNFENNAYRRIVDLSGYKSLDCYKELANYFESCITEVKRMKRDKVKSSLSLYEYLTKSNEGTIMADFASDEEDSGSEEEDGEIMEALFKRILKNKYSVYGEILVKKIKKSTYLSKMMNCGIYCFTEGEEIEKRKKISLDPDATLSVMKYLKRSDWLNLTLAFCYDLNEAGPPEPPKRWSTRKRTRSAPPPAGPEVAKIAKFGSTVLFPIWLDTLRSD</sequence>
<evidence type="ECO:0000256" key="4">
    <source>
        <dbReference type="ARBA" id="ARBA00022525"/>
    </source>
</evidence>
<feature type="repeat" description="ANK" evidence="12">
    <location>
        <begin position="101"/>
        <end position="135"/>
    </location>
</feature>
<evidence type="ECO:0000256" key="8">
    <source>
        <dbReference type="ARBA" id="ARBA00022737"/>
    </source>
</evidence>
<dbReference type="GO" id="GO:0005576">
    <property type="term" value="C:extracellular region"/>
    <property type="evidence" value="ECO:0007669"/>
    <property type="project" value="UniProtKB-SubCell"/>
</dbReference>
<keyword evidence="11" id="KW-1053">Target membrane</keyword>
<dbReference type="Gene3D" id="1.25.40.20">
    <property type="entry name" value="Ankyrin repeat-containing domain"/>
    <property type="match status" value="2"/>
</dbReference>
<proteinExistence type="predicted"/>
<dbReference type="InterPro" id="IPR036770">
    <property type="entry name" value="Ankyrin_rpt-contain_sf"/>
</dbReference>
<protein>
    <submittedName>
        <fullName evidence="14">Ankyrin-1</fullName>
    </submittedName>
</protein>
<dbReference type="PROSITE" id="PS50088">
    <property type="entry name" value="ANK_REPEAT"/>
    <property type="match status" value="6"/>
</dbReference>
<dbReference type="InterPro" id="IPR051070">
    <property type="entry name" value="NF-kappa-B_inhibitor"/>
</dbReference>
<keyword evidence="4" id="KW-0964">Secreted</keyword>
<dbReference type="PANTHER" id="PTHR46680:SF3">
    <property type="entry name" value="NF-KAPPA-B INHIBITOR CACTUS"/>
    <property type="match status" value="1"/>
</dbReference>
<keyword evidence="7" id="KW-0528">Neurotoxin</keyword>
<dbReference type="GO" id="GO:0006887">
    <property type="term" value="P:exocytosis"/>
    <property type="evidence" value="ECO:0007669"/>
    <property type="project" value="UniProtKB-KW"/>
</dbReference>
<dbReference type="EMBL" id="BMAW01129190">
    <property type="protein sequence ID" value="GFU29318.1"/>
    <property type="molecule type" value="Genomic_DNA"/>
</dbReference>
<keyword evidence="9" id="KW-0638">Presynaptic neurotoxin</keyword>
<dbReference type="SMART" id="SM00248">
    <property type="entry name" value="ANK"/>
    <property type="match status" value="10"/>
</dbReference>
<dbReference type="Proteomes" id="UP000887013">
    <property type="component" value="Unassembled WGS sequence"/>
</dbReference>
<reference evidence="14" key="1">
    <citation type="submission" date="2020-08" db="EMBL/GenBank/DDBJ databases">
        <title>Multicomponent nature underlies the extraordinary mechanical properties of spider dragline silk.</title>
        <authorList>
            <person name="Kono N."/>
            <person name="Nakamura H."/>
            <person name="Mori M."/>
            <person name="Yoshida Y."/>
            <person name="Ohtoshi R."/>
            <person name="Malay A.D."/>
            <person name="Moran D.A.P."/>
            <person name="Tomita M."/>
            <person name="Numata K."/>
            <person name="Arakawa K."/>
        </authorList>
    </citation>
    <scope>NUCLEOTIDE SEQUENCE</scope>
</reference>
<feature type="region of interest" description="Disordered" evidence="13">
    <location>
        <begin position="679"/>
        <end position="702"/>
    </location>
</feature>
<evidence type="ECO:0000256" key="11">
    <source>
        <dbReference type="ARBA" id="ARBA00023298"/>
    </source>
</evidence>
<evidence type="ECO:0000256" key="6">
    <source>
        <dbReference type="ARBA" id="ARBA00022656"/>
    </source>
</evidence>
<feature type="repeat" description="ANK" evidence="12">
    <location>
        <begin position="66"/>
        <end position="100"/>
    </location>
</feature>
<keyword evidence="8" id="KW-0677">Repeat</keyword>
<keyword evidence="3" id="KW-0268">Exocytosis</keyword>
<evidence type="ECO:0000256" key="5">
    <source>
        <dbReference type="ARBA" id="ARBA00022537"/>
    </source>
</evidence>
<feature type="repeat" description="ANK" evidence="12">
    <location>
        <begin position="209"/>
        <end position="243"/>
    </location>
</feature>
<feature type="repeat" description="ANK" evidence="12">
    <location>
        <begin position="245"/>
        <end position="279"/>
    </location>
</feature>
<organism evidence="14 15">
    <name type="scientific">Nephila pilipes</name>
    <name type="common">Giant wood spider</name>
    <name type="synonym">Nephila maculata</name>
    <dbReference type="NCBI Taxonomy" id="299642"/>
    <lineage>
        <taxon>Eukaryota</taxon>
        <taxon>Metazoa</taxon>
        <taxon>Ecdysozoa</taxon>
        <taxon>Arthropoda</taxon>
        <taxon>Chelicerata</taxon>
        <taxon>Arachnida</taxon>
        <taxon>Araneae</taxon>
        <taxon>Araneomorphae</taxon>
        <taxon>Entelegynae</taxon>
        <taxon>Araneoidea</taxon>
        <taxon>Nephilidae</taxon>
        <taxon>Nephila</taxon>
    </lineage>
</organism>
<evidence type="ECO:0000256" key="12">
    <source>
        <dbReference type="PROSITE-ProRule" id="PRU00023"/>
    </source>
</evidence>
<keyword evidence="5" id="KW-1052">Target cell membrane</keyword>
<keyword evidence="11" id="KW-0472">Membrane</keyword>
<dbReference type="GO" id="GO:0044218">
    <property type="term" value="C:other organism cell membrane"/>
    <property type="evidence" value="ECO:0007669"/>
    <property type="project" value="UniProtKB-KW"/>
</dbReference>
<feature type="repeat" description="ANK" evidence="12">
    <location>
        <begin position="347"/>
        <end position="381"/>
    </location>
</feature>
<dbReference type="OrthoDB" id="7464126at2759"/>
<name>A0A8X6QIX0_NEPPI</name>
<dbReference type="Pfam" id="PF00023">
    <property type="entry name" value="Ank"/>
    <property type="match status" value="1"/>
</dbReference>
<dbReference type="PRINTS" id="PR01415">
    <property type="entry name" value="ANKYRIN"/>
</dbReference>
<evidence type="ECO:0000256" key="13">
    <source>
        <dbReference type="SAM" id="MobiDB-lite"/>
    </source>
</evidence>
<dbReference type="PROSITE" id="PS50297">
    <property type="entry name" value="ANK_REP_REGION"/>
    <property type="match status" value="5"/>
</dbReference>
<evidence type="ECO:0000313" key="14">
    <source>
        <dbReference type="EMBL" id="GFU29318.1"/>
    </source>
</evidence>
<comment type="subcellular location">
    <subcellularLocation>
        <location evidence="2">Secreted</location>
    </subcellularLocation>
    <subcellularLocation>
        <location evidence="1">Target cell membrane</location>
    </subcellularLocation>
</comment>
<dbReference type="GO" id="GO:0090729">
    <property type="term" value="F:toxin activity"/>
    <property type="evidence" value="ECO:0007669"/>
    <property type="project" value="UniProtKB-KW"/>
</dbReference>
<keyword evidence="6" id="KW-0800">Toxin</keyword>
<dbReference type="SUPFAM" id="SSF48403">
    <property type="entry name" value="Ankyrin repeat"/>
    <property type="match status" value="1"/>
</dbReference>
<dbReference type="AlphaFoldDB" id="A0A8X6QIX0"/>
<dbReference type="GO" id="GO:0044231">
    <property type="term" value="C:host cell presynaptic membrane"/>
    <property type="evidence" value="ECO:0007669"/>
    <property type="project" value="UniProtKB-KW"/>
</dbReference>
<keyword evidence="15" id="KW-1185">Reference proteome</keyword>
<gene>
    <name evidence="14" type="primary">ANK1_5</name>
    <name evidence="14" type="ORF">NPIL_297181</name>
</gene>
<keyword evidence="10 12" id="KW-0040">ANK repeat</keyword>
<evidence type="ECO:0000256" key="7">
    <source>
        <dbReference type="ARBA" id="ARBA00022699"/>
    </source>
</evidence>
<dbReference type="Pfam" id="PF12796">
    <property type="entry name" value="Ank_2"/>
    <property type="match status" value="3"/>
</dbReference>
<dbReference type="PANTHER" id="PTHR46680">
    <property type="entry name" value="NF-KAPPA-B INHIBITOR ALPHA"/>
    <property type="match status" value="1"/>
</dbReference>
<evidence type="ECO:0000313" key="15">
    <source>
        <dbReference type="Proteomes" id="UP000887013"/>
    </source>
</evidence>
<feature type="repeat" description="ANK" evidence="12">
    <location>
        <begin position="280"/>
        <end position="314"/>
    </location>
</feature>